<feature type="region of interest" description="Disordered" evidence="1">
    <location>
        <begin position="233"/>
        <end position="252"/>
    </location>
</feature>
<feature type="region of interest" description="Disordered" evidence="1">
    <location>
        <begin position="754"/>
        <end position="775"/>
    </location>
</feature>
<evidence type="ECO:0000259" key="2">
    <source>
        <dbReference type="PROSITE" id="PS50181"/>
    </source>
</evidence>
<sequence>MDVDESRDEQLYPTLLATLRAHPDPTAISLASKFLRDANLPDASFRAQVLVIRSLARSRMGLRALAKVDAMCAQVETPANDAEARLSLADARRALQTIATTASTRTNVLLRDIADAEAALAPSAVAKLPEAVLVKIFAALDDVLSRARCARVCRSWRDVLRAHSELWDDVRLWKPFPLPTLSYYIDDAESKFPPPQRSFAQTNGALLYCARASKNRLRHVSVDLRGFHETITPRRGVGDDDDEDEDDHRGKDEEDQVLVRTWAILRRSAPTLRTLSLCFDHRDTGARTHLSPLLRACIRLNQLTLYYVPRARTEVEQSYDPLLVDLRLDDSNLPTSSLRAAHLYLPECAIVFDRLLIQRFAHLEELTLVRGVFEPLELSWFCALLKRVAPTLRTLRLGCAIDRSGSPTFNRLAMFRIELPRLEEYRSDTTEFDPEVRRLQATVRVPALKVLDLCNLDPEAILLVGESGGGEELPAVQADQLVDGENAQGLEQQRSETPMEADSEPALPFTPPTHVSAHTYPWPAYLPESPSGAVTPASPSAQPLSPRPTRSEHVVASPDYHHGAQRTRKRRVPSSTPSPPRLPLGILSVGDQLENLEVLTLRTVSIQEDAAVLSFLQGLTARSLLAWSRSRGHRPEMQNSGSNGSARTNEQDEQMPAAQTQPQSQPEAQHAGSSETVGADGHGVRMLLPRLRSLTIQDHASLSAEIVSALVEARYKYVEDEEALMEALVERAVSLRGTCAAETGTSADLAEEAEAAHESALPATMAGRRTDGTLASPTVSGLVRVASGELLDERALKAARSRSSSAAEQRSQLPQSGVGDGEMAGEGGEEDALDAQSAGTVRDGPAHAQQGDQAGGPSKAPLASRPARASSPPDANAPIPPPPPPPPKAPSLDAAAAIAAGLETESHLPTDSPPPRAGSSSSRPTAGRAPSGAGSRQSERGERLERLVLLDPSFLARLNAAWNCICICNASPMTGADGLSPPPPCPLHRTHGASWERAGGGGGAGVHFRPLETLRLVNCQRIAEYELEGVRAKLGSLSVT</sequence>
<dbReference type="EMBL" id="JAPDMQ010000113">
    <property type="protein sequence ID" value="KAK0534602.1"/>
    <property type="molecule type" value="Genomic_DNA"/>
</dbReference>
<gene>
    <name evidence="3" type="ORF">OC842_002595</name>
</gene>
<feature type="compositionally biased region" description="Low complexity" evidence="1">
    <location>
        <begin position="801"/>
        <end position="813"/>
    </location>
</feature>
<dbReference type="Pfam" id="PF12937">
    <property type="entry name" value="F-box-like"/>
    <property type="match status" value="1"/>
</dbReference>
<evidence type="ECO:0000256" key="1">
    <source>
        <dbReference type="SAM" id="MobiDB-lite"/>
    </source>
</evidence>
<dbReference type="SUPFAM" id="SSF81383">
    <property type="entry name" value="F-box domain"/>
    <property type="match status" value="1"/>
</dbReference>
<dbReference type="InterPro" id="IPR001810">
    <property type="entry name" value="F-box_dom"/>
</dbReference>
<dbReference type="AlphaFoldDB" id="A0AAN6GDE4"/>
<evidence type="ECO:0000313" key="4">
    <source>
        <dbReference type="Proteomes" id="UP001176521"/>
    </source>
</evidence>
<feature type="compositionally biased region" description="Polar residues" evidence="1">
    <location>
        <begin position="657"/>
        <end position="676"/>
    </location>
</feature>
<dbReference type="Gene3D" id="1.20.1280.50">
    <property type="match status" value="1"/>
</dbReference>
<accession>A0AAN6GDE4</accession>
<feature type="domain" description="F-box" evidence="2">
    <location>
        <begin position="122"/>
        <end position="170"/>
    </location>
</feature>
<feature type="region of interest" description="Disordered" evidence="1">
    <location>
        <begin position="490"/>
        <end position="514"/>
    </location>
</feature>
<dbReference type="SMART" id="SM00256">
    <property type="entry name" value="FBOX"/>
    <property type="match status" value="1"/>
</dbReference>
<dbReference type="PROSITE" id="PS50181">
    <property type="entry name" value="FBOX"/>
    <property type="match status" value="1"/>
</dbReference>
<comment type="caution">
    <text evidence="3">The sequence shown here is derived from an EMBL/GenBank/DDBJ whole genome shotgun (WGS) entry which is preliminary data.</text>
</comment>
<feature type="compositionally biased region" description="Low complexity" evidence="1">
    <location>
        <begin position="917"/>
        <end position="931"/>
    </location>
</feature>
<feature type="region of interest" description="Disordered" evidence="1">
    <location>
        <begin position="905"/>
        <end position="941"/>
    </location>
</feature>
<name>A0AAN6GDE4_9BASI</name>
<feature type="compositionally biased region" description="Polar residues" evidence="1">
    <location>
        <begin position="637"/>
        <end position="648"/>
    </location>
</feature>
<evidence type="ECO:0000313" key="3">
    <source>
        <dbReference type="EMBL" id="KAK0534602.1"/>
    </source>
</evidence>
<protein>
    <recommendedName>
        <fullName evidence="2">F-box domain-containing protein</fullName>
    </recommendedName>
</protein>
<feature type="region of interest" description="Disordered" evidence="1">
    <location>
        <begin position="800"/>
        <end position="892"/>
    </location>
</feature>
<feature type="compositionally biased region" description="Low complexity" evidence="1">
    <location>
        <begin position="857"/>
        <end position="877"/>
    </location>
</feature>
<dbReference type="Proteomes" id="UP001176521">
    <property type="component" value="Unassembled WGS sequence"/>
</dbReference>
<feature type="region of interest" description="Disordered" evidence="1">
    <location>
        <begin position="630"/>
        <end position="680"/>
    </location>
</feature>
<feature type="region of interest" description="Disordered" evidence="1">
    <location>
        <begin position="529"/>
        <end position="586"/>
    </location>
</feature>
<feature type="compositionally biased region" description="Basic residues" evidence="1">
    <location>
        <begin position="563"/>
        <end position="572"/>
    </location>
</feature>
<reference evidence="3" key="1">
    <citation type="journal article" date="2023" name="PhytoFront">
        <title>Draft Genome Resources of Seven Strains of Tilletia horrida, Causal Agent of Kernel Smut of Rice.</title>
        <authorList>
            <person name="Khanal S."/>
            <person name="Antony Babu S."/>
            <person name="Zhou X.G."/>
        </authorList>
    </citation>
    <scope>NUCLEOTIDE SEQUENCE</scope>
    <source>
        <strain evidence="3">TX3</strain>
    </source>
</reference>
<proteinExistence type="predicted"/>
<feature type="compositionally biased region" description="Pro residues" evidence="1">
    <location>
        <begin position="878"/>
        <end position="889"/>
    </location>
</feature>
<organism evidence="3 4">
    <name type="scientific">Tilletia horrida</name>
    <dbReference type="NCBI Taxonomy" id="155126"/>
    <lineage>
        <taxon>Eukaryota</taxon>
        <taxon>Fungi</taxon>
        <taxon>Dikarya</taxon>
        <taxon>Basidiomycota</taxon>
        <taxon>Ustilaginomycotina</taxon>
        <taxon>Exobasidiomycetes</taxon>
        <taxon>Tilletiales</taxon>
        <taxon>Tilletiaceae</taxon>
        <taxon>Tilletia</taxon>
    </lineage>
</organism>
<dbReference type="InterPro" id="IPR036047">
    <property type="entry name" value="F-box-like_dom_sf"/>
</dbReference>
<keyword evidence="4" id="KW-1185">Reference proteome</keyword>